<proteinExistence type="predicted"/>
<keyword evidence="2" id="KW-1185">Reference proteome</keyword>
<dbReference type="RefSeq" id="WP_184537249.1">
    <property type="nucleotide sequence ID" value="NZ_JACHJW010000001.1"/>
</dbReference>
<dbReference type="AlphaFoldDB" id="A0A7W7SVC3"/>
<sequence length="289" mass="30541">MSTAFVAAALGTAGLVGCGGNSLADRAQPGRLYPFDSAVYLTVQEERTAQTVLERATAACMRDRGFDYTPLLDRRGEVEPDNPYGLLDAATANTDGYGIVPAVLRRRERPVATTGPQPDPAYVTALNGSEQARHTLVLPGGEEVAVASDGCVAKARVDVYGSDWDRLYYTFQSLSNTVIERAGTDPAVTAATADWSACVGRAGHPAAKPSDLRQAIESRAAQAADDAAIRAAARAELAVARVDATCQDRAGLRAAVAGAQASAERQLLTEVLRQDLHRLHQLKRAALNP</sequence>
<reference evidence="1 2" key="1">
    <citation type="submission" date="2020-08" db="EMBL/GenBank/DDBJ databases">
        <title>Sequencing the genomes of 1000 actinobacteria strains.</title>
        <authorList>
            <person name="Klenk H.-P."/>
        </authorList>
    </citation>
    <scope>NUCLEOTIDE SEQUENCE [LARGE SCALE GENOMIC DNA]</scope>
    <source>
        <strain evidence="1 2">DSM 45886</strain>
    </source>
</reference>
<name>A0A7W7SVC3_9ACTN</name>
<accession>A0A7W7SVC3</accession>
<comment type="caution">
    <text evidence="1">The sequence shown here is derived from an EMBL/GenBank/DDBJ whole genome shotgun (WGS) entry which is preliminary data.</text>
</comment>
<protein>
    <submittedName>
        <fullName evidence="1">Uncharacterized protein</fullName>
    </submittedName>
</protein>
<dbReference type="Proteomes" id="UP000578819">
    <property type="component" value="Unassembled WGS sequence"/>
</dbReference>
<gene>
    <name evidence="1" type="ORF">FHR38_005344</name>
</gene>
<evidence type="ECO:0000313" key="1">
    <source>
        <dbReference type="EMBL" id="MBB4961611.1"/>
    </source>
</evidence>
<dbReference type="EMBL" id="JACHJW010000001">
    <property type="protein sequence ID" value="MBB4961611.1"/>
    <property type="molecule type" value="Genomic_DNA"/>
</dbReference>
<evidence type="ECO:0000313" key="2">
    <source>
        <dbReference type="Proteomes" id="UP000578819"/>
    </source>
</evidence>
<organism evidence="1 2">
    <name type="scientific">Micromonospora polyrhachis</name>
    <dbReference type="NCBI Taxonomy" id="1282883"/>
    <lineage>
        <taxon>Bacteria</taxon>
        <taxon>Bacillati</taxon>
        <taxon>Actinomycetota</taxon>
        <taxon>Actinomycetes</taxon>
        <taxon>Micromonosporales</taxon>
        <taxon>Micromonosporaceae</taxon>
        <taxon>Micromonospora</taxon>
    </lineage>
</organism>